<comment type="caution">
    <text evidence="2">The sequence shown here is derived from an EMBL/GenBank/DDBJ whole genome shotgun (WGS) entry which is preliminary data.</text>
</comment>
<sequence>MEKLHLPIIIEMDEDEYYIVSCPLFRGCHSYGETIDEALENIKEVIEMCLDEMKVEELNKFVGFRELEIAQNV</sequence>
<evidence type="ECO:0000313" key="3">
    <source>
        <dbReference type="Proteomes" id="UP000291831"/>
    </source>
</evidence>
<proteinExistence type="predicted"/>
<gene>
    <name evidence="2" type="ORF">AEth_00195</name>
</gene>
<accession>A0A8B3S6R4</accession>
<protein>
    <recommendedName>
        <fullName evidence="1">HicB-like antitoxin of toxin-antitoxin system domain-containing protein</fullName>
    </recommendedName>
</protein>
<organism evidence="2 3">
    <name type="scientific">Candidatus Argoarchaeum ethanivorans</name>
    <dbReference type="NCBI Taxonomy" id="2608793"/>
    <lineage>
        <taxon>Archaea</taxon>
        <taxon>Methanobacteriati</taxon>
        <taxon>Methanobacteriota</taxon>
        <taxon>Stenosarchaea group</taxon>
        <taxon>Methanomicrobia</taxon>
        <taxon>Methanosarcinales</taxon>
        <taxon>Methanosarcinales incertae sedis</taxon>
        <taxon>GOM Arc I cluster</taxon>
        <taxon>Candidatus Argoarchaeum</taxon>
    </lineage>
</organism>
<dbReference type="SUPFAM" id="SSF143100">
    <property type="entry name" value="TTHA1013/TTHA0281-like"/>
    <property type="match status" value="1"/>
</dbReference>
<dbReference type="Gene3D" id="3.30.160.250">
    <property type="match status" value="1"/>
</dbReference>
<dbReference type="InterPro" id="IPR031807">
    <property type="entry name" value="HicB-like"/>
</dbReference>
<dbReference type="AlphaFoldDB" id="A0A8B3S6R4"/>
<dbReference type="Pfam" id="PF15919">
    <property type="entry name" value="HicB_lk_antitox"/>
    <property type="match status" value="1"/>
</dbReference>
<dbReference type="PANTHER" id="PTHR34504:SF4">
    <property type="entry name" value="ANTITOXIN HICB"/>
    <property type="match status" value="1"/>
</dbReference>
<feature type="domain" description="HicB-like antitoxin of toxin-antitoxin system" evidence="1">
    <location>
        <begin position="7"/>
        <end position="53"/>
    </location>
</feature>
<dbReference type="InterPro" id="IPR035069">
    <property type="entry name" value="TTHA1013/TTHA0281-like"/>
</dbReference>
<name>A0A8B3S6R4_9EURY</name>
<dbReference type="PANTHER" id="PTHR34504">
    <property type="entry name" value="ANTITOXIN HICB"/>
    <property type="match status" value="1"/>
</dbReference>
<dbReference type="EMBL" id="RPGO01000004">
    <property type="protein sequence ID" value="RZB32849.1"/>
    <property type="molecule type" value="Genomic_DNA"/>
</dbReference>
<dbReference type="InterPro" id="IPR051404">
    <property type="entry name" value="TA_system_antitoxin"/>
</dbReference>
<reference evidence="3" key="1">
    <citation type="submission" date="2019-01" db="EMBL/GenBank/DDBJ databases">
        <title>Anaerobic oxidation of ethane by archaea from a marine hydrocarbon seep.</title>
        <authorList>
            <person name="Musat F."/>
        </authorList>
    </citation>
    <scope>NUCLEOTIDE SEQUENCE [LARGE SCALE GENOMIC DNA]</scope>
</reference>
<dbReference type="Proteomes" id="UP000291831">
    <property type="component" value="Unassembled WGS sequence"/>
</dbReference>
<evidence type="ECO:0000259" key="1">
    <source>
        <dbReference type="Pfam" id="PF15919"/>
    </source>
</evidence>
<evidence type="ECO:0000313" key="2">
    <source>
        <dbReference type="EMBL" id="RZB32849.1"/>
    </source>
</evidence>